<dbReference type="Pfam" id="PF04525">
    <property type="entry name" value="LOR"/>
    <property type="match status" value="1"/>
</dbReference>
<accession>A0A512SXL5</accession>
<dbReference type="AlphaFoldDB" id="A0A512SXL5"/>
<dbReference type="Proteomes" id="UP000321793">
    <property type="component" value="Unassembled WGS sequence"/>
</dbReference>
<name>A0A512SXL5_9MICO</name>
<dbReference type="EMBL" id="BKBA01000003">
    <property type="protein sequence ID" value="GEQ12645.1"/>
    <property type="molecule type" value="Genomic_DNA"/>
</dbReference>
<keyword evidence="2" id="KW-1185">Reference proteome</keyword>
<protein>
    <submittedName>
        <fullName evidence="1">Uncharacterized protein</fullName>
    </submittedName>
</protein>
<dbReference type="OrthoDB" id="572274at2"/>
<organism evidence="1 2">
    <name type="scientific">Knoellia locipacati</name>
    <dbReference type="NCBI Taxonomy" id="882824"/>
    <lineage>
        <taxon>Bacteria</taxon>
        <taxon>Bacillati</taxon>
        <taxon>Actinomycetota</taxon>
        <taxon>Actinomycetes</taxon>
        <taxon>Micrococcales</taxon>
        <taxon>Intrasporangiaceae</taxon>
        <taxon>Knoellia</taxon>
    </lineage>
</organism>
<dbReference type="InterPro" id="IPR007612">
    <property type="entry name" value="LOR"/>
</dbReference>
<comment type="caution">
    <text evidence="1">The sequence shown here is derived from an EMBL/GenBank/DDBJ whole genome shotgun (WGS) entry which is preliminary data.</text>
</comment>
<sequence>MTQPPQGTPTEPTAQPTRFRVRQKLTLMVNRYEIHGVGPDGTEVGLWAFAEQKRMAFKEQVTFFSDAGKSQPVFGFKARTRMDLGATYDVTDAAGAPIGQFRKDFGKSLLRSTWHLTDGAGRTSLGQERNHTIAVVRRIWDFIPVIGDIPVPFLFHFDFTMPDGQVVLSSTKKPALRDVYEVELPPVDGHALDWRIGAAMAVALDALQSR</sequence>
<evidence type="ECO:0000313" key="1">
    <source>
        <dbReference type="EMBL" id="GEQ12645.1"/>
    </source>
</evidence>
<gene>
    <name evidence="1" type="ORF">KLO01_06920</name>
</gene>
<proteinExistence type="predicted"/>
<evidence type="ECO:0000313" key="2">
    <source>
        <dbReference type="Proteomes" id="UP000321793"/>
    </source>
</evidence>
<dbReference type="RefSeq" id="WP_147062138.1">
    <property type="nucleotide sequence ID" value="NZ_BAABDN010000001.1"/>
</dbReference>
<reference evidence="1 2" key="1">
    <citation type="submission" date="2019-07" db="EMBL/GenBank/DDBJ databases">
        <title>Whole genome shotgun sequence of Knoellia locipacati NBRC 109775.</title>
        <authorList>
            <person name="Hosoyama A."/>
            <person name="Uohara A."/>
            <person name="Ohji S."/>
            <person name="Ichikawa N."/>
        </authorList>
    </citation>
    <scope>NUCLEOTIDE SEQUENCE [LARGE SCALE GENOMIC DNA]</scope>
    <source>
        <strain evidence="1 2">NBRC 109775</strain>
    </source>
</reference>